<feature type="compositionally biased region" description="Low complexity" evidence="3">
    <location>
        <begin position="574"/>
        <end position="586"/>
    </location>
</feature>
<feature type="compositionally biased region" description="Basic and acidic residues" evidence="3">
    <location>
        <begin position="531"/>
        <end position="542"/>
    </location>
</feature>
<dbReference type="AlphaFoldDB" id="A0A0A1NCW4"/>
<dbReference type="GO" id="GO:0004672">
    <property type="term" value="F:protein kinase activity"/>
    <property type="evidence" value="ECO:0007669"/>
    <property type="project" value="InterPro"/>
</dbReference>
<evidence type="ECO:0000313" key="6">
    <source>
        <dbReference type="Proteomes" id="UP000242381"/>
    </source>
</evidence>
<feature type="compositionally biased region" description="Low complexity" evidence="3">
    <location>
        <begin position="545"/>
        <end position="558"/>
    </location>
</feature>
<dbReference type="SMART" id="SM00220">
    <property type="entry name" value="S_TKc"/>
    <property type="match status" value="1"/>
</dbReference>
<sequence>MSQPLQNTLSFLKTGNNSNISLEVPRSRSGSILRAISLHSNSSRYEDEESTSCNPEDFVIKNPIGYGSSAVVYNAIYKPKNMRVAIKMIDLDLFERNQIDELRRETALMALCKHPNLLKVYGSFVNGSKLYIATPYLSGGSCLDIMKSGFRDGFEEITIATILKQALEGLIYLHKNGHIHRDVKAGNLLMDDQGTVLLADFGVSSSLTENSEIRKTFVGTPCWMAPEVMEQSGYNFKADIWSFGITAIELATGHAPFAKFPPMKVLMMTLNQSPPTLNRDQTKYKYSRTFKEMIDYCLQKDPNKRPTAEKLIQHPFFKQAKKKDYLVKAVLACVPPLDERPHKKIAFKQTTIENSDQWDFDDTSPHEKSRHITFGNVIKNTDKAIGLPSPAPSEPEISSPSFHRRSRFVIDDYTHPSDTTTTATTTTAPTTTSTSTGPHRSISPNQYTPQPDNSSPMSASPPQTYDSNSWQSSVGLGLGILHQQENSEIKKGRFSVNQASVPKPENLPFLATNPSQDIRPIPMSRALSNESTREGRRSRFEIQHLSSQSSGTTTLGTTPLYTQDIRTEPLTRESSSYHQRSSSSSSGKIGRFSIEKEHTTDMVHPHETNVQECRKKGRFELTGAPLPSERFESFAPTQQPGMQHHVETLLKQLEIQKTILFDILHTIPNRSRSSSIDIRKLSNSSLDNNAENYFQPIAARPPVQNYIHTTIDHLQQVLTNAHQEKERLLKENEALKMEIERMKRQPTSILKTSNTTSSSRTPSVSFLVLKDTQT</sequence>
<keyword evidence="2" id="KW-0547">Nucleotide-binding</keyword>
<feature type="compositionally biased region" description="Polar residues" evidence="3">
    <location>
        <begin position="442"/>
        <end position="471"/>
    </location>
</feature>
<dbReference type="OMA" id="ASHTETX"/>
<keyword evidence="5" id="KW-0418">Kinase</keyword>
<feature type="compositionally biased region" description="Low complexity" evidence="3">
    <location>
        <begin position="419"/>
        <end position="436"/>
    </location>
</feature>
<reference evidence="5 6" key="1">
    <citation type="journal article" date="2016" name="Proc. Natl. Acad. Sci. U.S.A.">
        <title>Lipid metabolic changes in an early divergent fungus govern the establishment of a mutualistic symbiosis with endobacteria.</title>
        <authorList>
            <person name="Lastovetsky O.A."/>
            <person name="Gaspar M.L."/>
            <person name="Mondo S.J."/>
            <person name="LaButti K.M."/>
            <person name="Sandor L."/>
            <person name="Grigoriev I.V."/>
            <person name="Henry S.A."/>
            <person name="Pawlowska T.E."/>
        </authorList>
    </citation>
    <scope>NUCLEOTIDE SEQUENCE [LARGE SCALE GENOMIC DNA]</scope>
    <source>
        <strain evidence="5 6">ATCC 11559</strain>
    </source>
</reference>
<evidence type="ECO:0000259" key="4">
    <source>
        <dbReference type="PROSITE" id="PS50011"/>
    </source>
</evidence>
<feature type="compositionally biased region" description="Low complexity" evidence="3">
    <location>
        <begin position="752"/>
        <end position="765"/>
    </location>
</feature>
<dbReference type="EMBL" id="KV921405">
    <property type="protein sequence ID" value="ORE15893.1"/>
    <property type="molecule type" value="Genomic_DNA"/>
</dbReference>
<dbReference type="PROSITE" id="PS00107">
    <property type="entry name" value="PROTEIN_KINASE_ATP"/>
    <property type="match status" value="1"/>
</dbReference>
<dbReference type="Proteomes" id="UP000242381">
    <property type="component" value="Unassembled WGS sequence"/>
</dbReference>
<feature type="binding site" evidence="2">
    <location>
        <position position="87"/>
    </location>
    <ligand>
        <name>ATP</name>
        <dbReference type="ChEBI" id="CHEBI:30616"/>
    </ligand>
</feature>
<name>A0A0A1NCW4_RHIZD</name>
<dbReference type="GO" id="GO:0043539">
    <property type="term" value="F:protein serine/threonine kinase activator activity"/>
    <property type="evidence" value="ECO:0007669"/>
    <property type="project" value="InterPro"/>
</dbReference>
<evidence type="ECO:0000256" key="3">
    <source>
        <dbReference type="SAM" id="MobiDB-lite"/>
    </source>
</evidence>
<evidence type="ECO:0000256" key="1">
    <source>
        <dbReference type="ARBA" id="ARBA00008874"/>
    </source>
</evidence>
<dbReference type="Gene3D" id="1.10.510.10">
    <property type="entry name" value="Transferase(Phosphotransferase) domain 1"/>
    <property type="match status" value="1"/>
</dbReference>
<dbReference type="FunFam" id="1.10.510.10:FF:000947">
    <property type="entry name" value="serine/threonine-protein kinase OSR1"/>
    <property type="match status" value="1"/>
</dbReference>
<feature type="region of interest" description="Disordered" evidence="3">
    <location>
        <begin position="743"/>
        <end position="774"/>
    </location>
</feature>
<gene>
    <name evidence="5" type="ORF">BCV71DRAFT_228409</name>
</gene>
<feature type="region of interest" description="Disordered" evidence="3">
    <location>
        <begin position="499"/>
        <end position="589"/>
    </location>
</feature>
<dbReference type="InterPro" id="IPR017441">
    <property type="entry name" value="Protein_kinase_ATP_BS"/>
</dbReference>
<dbReference type="VEuPathDB" id="FungiDB:BCV72DRAFT_226023"/>
<keyword evidence="2" id="KW-0067">ATP-binding</keyword>
<feature type="domain" description="Protein kinase" evidence="4">
    <location>
        <begin position="58"/>
        <end position="317"/>
    </location>
</feature>
<proteinExistence type="inferred from homology"/>
<organism evidence="5 6">
    <name type="scientific">Rhizopus microsporus</name>
    <dbReference type="NCBI Taxonomy" id="58291"/>
    <lineage>
        <taxon>Eukaryota</taxon>
        <taxon>Fungi</taxon>
        <taxon>Fungi incertae sedis</taxon>
        <taxon>Mucoromycota</taxon>
        <taxon>Mucoromycotina</taxon>
        <taxon>Mucoromycetes</taxon>
        <taxon>Mucorales</taxon>
        <taxon>Mucorineae</taxon>
        <taxon>Rhizopodaceae</taxon>
        <taxon>Rhizopus</taxon>
    </lineage>
</organism>
<evidence type="ECO:0000313" key="5">
    <source>
        <dbReference type="EMBL" id="ORE15893.1"/>
    </source>
</evidence>
<accession>A0A0A1NCW4</accession>
<dbReference type="PANTHER" id="PTHR48014">
    <property type="entry name" value="SERINE/THREONINE-PROTEIN KINASE FRAY2"/>
    <property type="match status" value="1"/>
</dbReference>
<keyword evidence="5" id="KW-0808">Transferase</keyword>
<protein>
    <submittedName>
        <fullName evidence="5">Kinase-like protein</fullName>
    </submittedName>
</protein>
<dbReference type="GO" id="GO:0005524">
    <property type="term" value="F:ATP binding"/>
    <property type="evidence" value="ECO:0007669"/>
    <property type="project" value="UniProtKB-UniRule"/>
</dbReference>
<dbReference type="Gene3D" id="3.30.200.20">
    <property type="entry name" value="Phosphorylase Kinase, domain 1"/>
    <property type="match status" value="1"/>
</dbReference>
<dbReference type="InterPro" id="IPR047173">
    <property type="entry name" value="STRAD_A/B-like"/>
</dbReference>
<dbReference type="SUPFAM" id="SSF56112">
    <property type="entry name" value="Protein kinase-like (PK-like)"/>
    <property type="match status" value="1"/>
</dbReference>
<comment type="similarity">
    <text evidence="1">Belongs to the protein kinase superfamily. STE Ser/Thr protein kinase family. STE20 subfamily.</text>
</comment>
<dbReference type="PROSITE" id="PS50011">
    <property type="entry name" value="PROTEIN_KINASE_DOM"/>
    <property type="match status" value="1"/>
</dbReference>
<dbReference type="PANTHER" id="PTHR48014:SF21">
    <property type="entry name" value="SERINE_THREONINE-PROTEIN KINASE FRAY2"/>
    <property type="match status" value="1"/>
</dbReference>
<feature type="region of interest" description="Disordered" evidence="3">
    <location>
        <begin position="383"/>
        <end position="402"/>
    </location>
</feature>
<dbReference type="Pfam" id="PF00069">
    <property type="entry name" value="Pkinase"/>
    <property type="match status" value="1"/>
</dbReference>
<evidence type="ECO:0000256" key="2">
    <source>
        <dbReference type="PROSITE-ProRule" id="PRU10141"/>
    </source>
</evidence>
<feature type="region of interest" description="Disordered" evidence="3">
    <location>
        <begin position="412"/>
        <end position="471"/>
    </location>
</feature>
<dbReference type="InterPro" id="IPR011009">
    <property type="entry name" value="Kinase-like_dom_sf"/>
</dbReference>
<dbReference type="InterPro" id="IPR000719">
    <property type="entry name" value="Prot_kinase_dom"/>
</dbReference>